<sequence>MFSKIRALWNQFFRKSRKINNEPLNKASLFVIIVIDIFILINVFTGLVDISRWHISPQQAYPCYTQWDNYRKQTTTNKDYEIIQNSLFIFDPYRSRQESYTQVEDRQLGKVSETCLQYAKYQDQINIPENNQILENIQQKETQVTQFQQKNQSIRSEYDSTLLEKIAGQSPDQSINVVGAEKAKQELAQNNQKISTLKQEITNLKNQLVTTPESINFLSFLQEESNFNPLAANYQTALFWYPSIQLAFQCLFLLPLIVVALLVHNFAQRREYGLISLISWHLLVIFFIPLLLKICEFLQFGILFSFLVDIVSKILGGLLFLISYVYILLIPVVGFGIIQLFQKVILNTKAQAVRRVQNSRCTHCAKKIRQHDTYCPHCGSYQYVECPSCHLLTYKYLSYCHHCGTSQDSTHNHA</sequence>
<feature type="transmembrane region" description="Helical" evidence="2">
    <location>
        <begin position="272"/>
        <end position="292"/>
    </location>
</feature>
<keyword evidence="2" id="KW-1133">Transmembrane helix</keyword>
<proteinExistence type="predicted"/>
<feature type="coiled-coil region" evidence="1">
    <location>
        <begin position="130"/>
        <end position="207"/>
    </location>
</feature>
<dbReference type="EMBL" id="JAYGHG010000011">
    <property type="protein sequence ID" value="MEA5581555.1"/>
    <property type="molecule type" value="Genomic_DNA"/>
</dbReference>
<evidence type="ECO:0008006" key="5">
    <source>
        <dbReference type="Google" id="ProtNLM"/>
    </source>
</evidence>
<name>A0ABU5UDF2_9CYAN</name>
<keyword evidence="1" id="KW-0175">Coiled coil</keyword>
<feature type="transmembrane region" description="Helical" evidence="2">
    <location>
        <begin position="321"/>
        <end position="341"/>
    </location>
</feature>
<feature type="transmembrane region" description="Helical" evidence="2">
    <location>
        <begin position="27"/>
        <end position="48"/>
    </location>
</feature>
<dbReference type="RefSeq" id="WP_323195888.1">
    <property type="nucleotide sequence ID" value="NZ_JAYGHG010000011.1"/>
</dbReference>
<evidence type="ECO:0000256" key="1">
    <source>
        <dbReference type="SAM" id="Coils"/>
    </source>
</evidence>
<evidence type="ECO:0000313" key="4">
    <source>
        <dbReference type="Proteomes" id="UP001302120"/>
    </source>
</evidence>
<reference evidence="3 4" key="1">
    <citation type="submission" date="2023-12" db="EMBL/GenBank/DDBJ databases">
        <title>Baltic Sea Cyanobacteria.</title>
        <authorList>
            <person name="Delbaje E."/>
            <person name="Fewer D.P."/>
            <person name="Shishido T.K."/>
        </authorList>
    </citation>
    <scope>NUCLEOTIDE SEQUENCE [LARGE SCALE GENOMIC DNA]</scope>
    <source>
        <strain evidence="3 4">UHCC-0300</strain>
    </source>
</reference>
<evidence type="ECO:0000313" key="3">
    <source>
        <dbReference type="EMBL" id="MEA5581555.1"/>
    </source>
</evidence>
<accession>A0ABU5UDF2</accession>
<comment type="caution">
    <text evidence="3">The sequence shown here is derived from an EMBL/GenBank/DDBJ whole genome shotgun (WGS) entry which is preliminary data.</text>
</comment>
<protein>
    <recommendedName>
        <fullName evidence="5">Zinc ribbon domain-containing protein</fullName>
    </recommendedName>
</protein>
<gene>
    <name evidence="3" type="ORF">VB620_09400</name>
</gene>
<feature type="transmembrane region" description="Helical" evidence="2">
    <location>
        <begin position="246"/>
        <end position="266"/>
    </location>
</feature>
<organism evidence="3 4">
    <name type="scientific">Nodularia harveyana UHCC-0300</name>
    <dbReference type="NCBI Taxonomy" id="2974287"/>
    <lineage>
        <taxon>Bacteria</taxon>
        <taxon>Bacillati</taxon>
        <taxon>Cyanobacteriota</taxon>
        <taxon>Cyanophyceae</taxon>
        <taxon>Nostocales</taxon>
        <taxon>Nodulariaceae</taxon>
        <taxon>Nodularia</taxon>
    </lineage>
</organism>
<dbReference type="Proteomes" id="UP001302120">
    <property type="component" value="Unassembled WGS sequence"/>
</dbReference>
<keyword evidence="2" id="KW-0812">Transmembrane</keyword>
<keyword evidence="2" id="KW-0472">Membrane</keyword>
<keyword evidence="4" id="KW-1185">Reference proteome</keyword>
<evidence type="ECO:0000256" key="2">
    <source>
        <dbReference type="SAM" id="Phobius"/>
    </source>
</evidence>